<feature type="compositionally biased region" description="Polar residues" evidence="1">
    <location>
        <begin position="637"/>
        <end position="649"/>
    </location>
</feature>
<evidence type="ECO:0000256" key="1">
    <source>
        <dbReference type="SAM" id="MobiDB-lite"/>
    </source>
</evidence>
<organism evidence="4 5">
    <name type="scientific">Hebeloma cylindrosporum</name>
    <dbReference type="NCBI Taxonomy" id="76867"/>
    <lineage>
        <taxon>Eukaryota</taxon>
        <taxon>Fungi</taxon>
        <taxon>Dikarya</taxon>
        <taxon>Basidiomycota</taxon>
        <taxon>Agaricomycotina</taxon>
        <taxon>Agaricomycetes</taxon>
        <taxon>Agaricomycetidae</taxon>
        <taxon>Agaricales</taxon>
        <taxon>Agaricineae</taxon>
        <taxon>Hymenogastraceae</taxon>
        <taxon>Hebeloma</taxon>
    </lineage>
</organism>
<dbReference type="HOGENOM" id="CLU_305870_0_0_1"/>
<dbReference type="OrthoDB" id="430364at2759"/>
<dbReference type="InterPro" id="IPR001849">
    <property type="entry name" value="PH_domain"/>
</dbReference>
<feature type="compositionally biased region" description="Basic and acidic residues" evidence="1">
    <location>
        <begin position="725"/>
        <end position="734"/>
    </location>
</feature>
<dbReference type="InterPro" id="IPR041681">
    <property type="entry name" value="PH_9"/>
</dbReference>
<reference evidence="4 5" key="1">
    <citation type="submission" date="2014-04" db="EMBL/GenBank/DDBJ databases">
        <authorList>
            <consortium name="DOE Joint Genome Institute"/>
            <person name="Kuo A."/>
            <person name="Gay G."/>
            <person name="Dore J."/>
            <person name="Kohler A."/>
            <person name="Nagy L.G."/>
            <person name="Floudas D."/>
            <person name="Copeland A."/>
            <person name="Barry K.W."/>
            <person name="Cichocki N."/>
            <person name="Veneault-Fourrey C."/>
            <person name="LaButti K."/>
            <person name="Lindquist E.A."/>
            <person name="Lipzen A."/>
            <person name="Lundell T."/>
            <person name="Morin E."/>
            <person name="Murat C."/>
            <person name="Sun H."/>
            <person name="Tunlid A."/>
            <person name="Henrissat B."/>
            <person name="Grigoriev I.V."/>
            <person name="Hibbett D.S."/>
            <person name="Martin F."/>
            <person name="Nordberg H.P."/>
            <person name="Cantor M.N."/>
            <person name="Hua S.X."/>
        </authorList>
    </citation>
    <scope>NUCLEOTIDE SEQUENCE [LARGE SCALE GENOMIC DNA]</scope>
    <source>
        <strain evidence="5">h7</strain>
    </source>
</reference>
<feature type="domain" description="PH" evidence="2">
    <location>
        <begin position="244"/>
        <end position="369"/>
    </location>
</feature>
<feature type="compositionally biased region" description="Basic and acidic residues" evidence="1">
    <location>
        <begin position="702"/>
        <end position="713"/>
    </location>
</feature>
<feature type="domain" description="SEC7" evidence="3">
    <location>
        <begin position="5"/>
        <end position="105"/>
    </location>
</feature>
<evidence type="ECO:0000259" key="2">
    <source>
        <dbReference type="PROSITE" id="PS50003"/>
    </source>
</evidence>
<dbReference type="PROSITE" id="PS50190">
    <property type="entry name" value="SEC7"/>
    <property type="match status" value="1"/>
</dbReference>
<evidence type="ECO:0000313" key="4">
    <source>
        <dbReference type="EMBL" id="KIM48047.1"/>
    </source>
</evidence>
<feature type="compositionally biased region" description="Polar residues" evidence="1">
    <location>
        <begin position="692"/>
        <end position="701"/>
    </location>
</feature>
<feature type="region of interest" description="Disordered" evidence="1">
    <location>
        <begin position="632"/>
        <end position="658"/>
    </location>
</feature>
<evidence type="ECO:0000259" key="3">
    <source>
        <dbReference type="PROSITE" id="PS50190"/>
    </source>
</evidence>
<dbReference type="InterPro" id="IPR000904">
    <property type="entry name" value="Sec7_dom"/>
</dbReference>
<dbReference type="EMBL" id="KN831769">
    <property type="protein sequence ID" value="KIM48047.1"/>
    <property type="molecule type" value="Genomic_DNA"/>
</dbReference>
<dbReference type="AlphaFoldDB" id="A0A0C2Z489"/>
<dbReference type="InterPro" id="IPR035999">
    <property type="entry name" value="Sec7_dom_sf"/>
</dbReference>
<dbReference type="PROSITE" id="PS50003">
    <property type="entry name" value="PH_DOMAIN"/>
    <property type="match status" value="1"/>
</dbReference>
<evidence type="ECO:0000313" key="5">
    <source>
        <dbReference type="Proteomes" id="UP000053424"/>
    </source>
</evidence>
<dbReference type="Pfam" id="PF01369">
    <property type="entry name" value="Sec7"/>
    <property type="match status" value="1"/>
</dbReference>
<keyword evidence="5" id="KW-1185">Reference proteome</keyword>
<dbReference type="Pfam" id="PF15410">
    <property type="entry name" value="PH_9"/>
    <property type="match status" value="1"/>
</dbReference>
<dbReference type="SUPFAM" id="SSF48425">
    <property type="entry name" value="Sec7 domain"/>
    <property type="match status" value="1"/>
</dbReference>
<dbReference type="InterPro" id="IPR023394">
    <property type="entry name" value="Sec7_C_sf"/>
</dbReference>
<reference evidence="5" key="2">
    <citation type="submission" date="2015-01" db="EMBL/GenBank/DDBJ databases">
        <title>Evolutionary Origins and Diversification of the Mycorrhizal Mutualists.</title>
        <authorList>
            <consortium name="DOE Joint Genome Institute"/>
            <consortium name="Mycorrhizal Genomics Consortium"/>
            <person name="Kohler A."/>
            <person name="Kuo A."/>
            <person name="Nagy L.G."/>
            <person name="Floudas D."/>
            <person name="Copeland A."/>
            <person name="Barry K.W."/>
            <person name="Cichocki N."/>
            <person name="Veneault-Fourrey C."/>
            <person name="LaButti K."/>
            <person name="Lindquist E.A."/>
            <person name="Lipzen A."/>
            <person name="Lundell T."/>
            <person name="Morin E."/>
            <person name="Murat C."/>
            <person name="Riley R."/>
            <person name="Ohm R."/>
            <person name="Sun H."/>
            <person name="Tunlid A."/>
            <person name="Henrissat B."/>
            <person name="Grigoriev I.V."/>
            <person name="Hibbett D.S."/>
            <person name="Martin F."/>
        </authorList>
    </citation>
    <scope>NUCLEOTIDE SEQUENCE [LARGE SCALE GENOMIC DNA]</scope>
    <source>
        <strain evidence="5">h7</strain>
    </source>
</reference>
<dbReference type="STRING" id="686832.A0A0C2Z489"/>
<sequence>MEVGLPRETQQIDRVMEAFAFRYTQCNPNVFISEDHPYILAFSLIMLHTDAFNPSNKRKMTKADYIKNTKLPGIATEVLEVRSPSAFLTLYNLNLQCFFDNIVFAPFIFIEDPVDFNGQPGLIPDVTRSMTVTASTSVLPISNAVASFKMGNKIDPYYLIINNLLGPLRVDVQTHIPLENPFTFRGTAGSWDEQELHQAFVKANVIEVEMPAMNRVSPIFNINPSGSGTPATELHHPNETWSLKLTKVGVLNRKDDMMEGGVKSSNRRWKAWSAILTGSQLLFFRDPAWASALSPNSDSSVELTPTPSNLFRPDESFSLKDTLAVYDLTYTKYNHTLRFLLPSGRQLLLQAADDKDLNEWISRINYASTFKSVGIKMRPLGLSREDVHLTGVAAATSHLHDIQRHSDIARPHSWDSNAPHVLMDMLTGQPNSRPTLHRRVTMAGKSMDFEPDVPVTLEFDGAEQFKATFDQVKADLAASWPSSHNEPWFSEQGDDTVNESPPLSPNSFDSKFSRLPSRSHIIQAKIHDLDSKIMASQTQLDSDVRCVRNIAILTPFQKSTRSKLFSAVQGMAKRVALLRLELEKRKCYRTVLLSDLTSEGRTWHRSKQVALRAAKETLQIRRAHTIPAMTLSLLNDPPSSTDSQFPNTPSSQGRKSSISGSFHSAIDFGLDWHSTDDTNFLTTRCESTTRSFSASTPSLQISRHERDGPENLRRSISVTSSANHIRSEPSKVYESDNVSQSDEEQAEEWNRTRCAHRVSLIRVPSDIRMLKKSIGP</sequence>
<dbReference type="SMART" id="SM00233">
    <property type="entry name" value="PH"/>
    <property type="match status" value="1"/>
</dbReference>
<dbReference type="PANTHER" id="PTHR10663:SF405">
    <property type="entry name" value="ARF GUANINE NUCLEOTIDE EXCHANGE FACTOR SYT1"/>
    <property type="match status" value="1"/>
</dbReference>
<protein>
    <recommendedName>
        <fullName evidence="6">SEC7 domain-containing protein</fullName>
    </recommendedName>
</protein>
<feature type="region of interest" description="Disordered" evidence="1">
    <location>
        <begin position="692"/>
        <end position="750"/>
    </location>
</feature>
<gene>
    <name evidence="4" type="ORF">M413DRAFT_219231</name>
</gene>
<dbReference type="Proteomes" id="UP000053424">
    <property type="component" value="Unassembled WGS sequence"/>
</dbReference>
<proteinExistence type="predicted"/>
<feature type="region of interest" description="Disordered" evidence="1">
    <location>
        <begin position="481"/>
        <end position="505"/>
    </location>
</feature>
<dbReference type="GO" id="GO:0032012">
    <property type="term" value="P:regulation of ARF protein signal transduction"/>
    <property type="evidence" value="ECO:0007669"/>
    <property type="project" value="InterPro"/>
</dbReference>
<dbReference type="SUPFAM" id="SSF50729">
    <property type="entry name" value="PH domain-like"/>
    <property type="match status" value="1"/>
</dbReference>
<name>A0A0C2Z489_HEBCY</name>
<dbReference type="Gene3D" id="1.10.1000.11">
    <property type="entry name" value="Arf Nucleotide-binding Site Opener,domain 2"/>
    <property type="match status" value="1"/>
</dbReference>
<feature type="compositionally biased region" description="Polar residues" evidence="1">
    <location>
        <begin position="714"/>
        <end position="724"/>
    </location>
</feature>
<dbReference type="GO" id="GO:0005085">
    <property type="term" value="F:guanyl-nucleotide exchange factor activity"/>
    <property type="evidence" value="ECO:0007669"/>
    <property type="project" value="InterPro"/>
</dbReference>
<dbReference type="PANTHER" id="PTHR10663">
    <property type="entry name" value="GUANYL-NUCLEOTIDE EXCHANGE FACTOR"/>
    <property type="match status" value="1"/>
</dbReference>
<evidence type="ECO:0008006" key="6">
    <source>
        <dbReference type="Google" id="ProtNLM"/>
    </source>
</evidence>
<dbReference type="InterPro" id="IPR011993">
    <property type="entry name" value="PH-like_dom_sf"/>
</dbReference>
<accession>A0A0C2Z489</accession>
<dbReference type="Gene3D" id="2.30.29.30">
    <property type="entry name" value="Pleckstrin-homology domain (PH domain)/Phosphotyrosine-binding domain (PTB)"/>
    <property type="match status" value="1"/>
</dbReference>